<dbReference type="AlphaFoldDB" id="A0A844GIP9"/>
<gene>
    <name evidence="3" type="ORF">GKZ57_04730</name>
</gene>
<dbReference type="Proteomes" id="UP000437824">
    <property type="component" value="Unassembled WGS sequence"/>
</dbReference>
<feature type="coiled-coil region" evidence="1">
    <location>
        <begin position="339"/>
        <end position="366"/>
    </location>
</feature>
<dbReference type="RefSeq" id="WP_118508905.1">
    <property type="nucleotide sequence ID" value="NZ_WMBC01000003.1"/>
</dbReference>
<comment type="caution">
    <text evidence="3">The sequence shown here is derived from an EMBL/GenBank/DDBJ whole genome shotgun (WGS) entry which is preliminary data.</text>
</comment>
<sequence>MGKIFRCLSGSVTILVRGNQLERFLNLCRSRNISMEHIRRKEGQITARIKIRDFFRLRPVRNKTGVHIQVTEKQGMPFFFLRSKKRKAFFAGFSLGLVLLFFLSGRIWNIHIQGNVQNSKPEILEFLEKQGVSHGMAKASVSCSEIAAAVRKQFPEITWVSARIEGTRLILEIQEGISEKREVQEETPCDLIANQDGTIVKMIVRSGVPVKKPGDTCKKGEVLVSGEVHIMNDEQEIQRYEYVHSDADIYISRKISYYKEIPLKNKTLKKTGEESSGWYVKVGKWYLEIFGHKGDDWRKYSEELPLYLTENFRLPLALGKVKQIKYRQTAGVYTEREAEDLAVSQLQDYERELMEKEKQILENHVRISVSKTACTARGTLLVAEKTGKEASTSNFLFKN</sequence>
<protein>
    <recommendedName>
        <fullName evidence="5">Sporulation protein YqfD</fullName>
    </recommendedName>
</protein>
<keyword evidence="2" id="KW-0812">Transmembrane</keyword>
<evidence type="ECO:0000256" key="2">
    <source>
        <dbReference type="SAM" id="Phobius"/>
    </source>
</evidence>
<evidence type="ECO:0008006" key="5">
    <source>
        <dbReference type="Google" id="ProtNLM"/>
    </source>
</evidence>
<dbReference type="EMBL" id="WMBC01000003">
    <property type="protein sequence ID" value="MTD60580.1"/>
    <property type="molecule type" value="Genomic_DNA"/>
</dbReference>
<keyword evidence="1" id="KW-0175">Coiled coil</keyword>
<dbReference type="Pfam" id="PF06898">
    <property type="entry name" value="YqfD"/>
    <property type="match status" value="1"/>
</dbReference>
<evidence type="ECO:0000256" key="1">
    <source>
        <dbReference type="SAM" id="Coils"/>
    </source>
</evidence>
<dbReference type="InterPro" id="IPR010690">
    <property type="entry name" value="YqfD"/>
</dbReference>
<dbReference type="PIRSF" id="PIRSF029895">
    <property type="entry name" value="SpoIV"/>
    <property type="match status" value="1"/>
</dbReference>
<organism evidence="3 4">
    <name type="scientific">Blautia luti DSM 14534 = JCM 17040</name>
    <dbReference type="NCBI Taxonomy" id="649762"/>
    <lineage>
        <taxon>Bacteria</taxon>
        <taxon>Bacillati</taxon>
        <taxon>Bacillota</taxon>
        <taxon>Clostridia</taxon>
        <taxon>Lachnospirales</taxon>
        <taxon>Lachnospiraceae</taxon>
        <taxon>Blautia</taxon>
    </lineage>
</organism>
<reference evidence="3 4" key="1">
    <citation type="submission" date="2019-11" db="EMBL/GenBank/DDBJ databases">
        <title>Draft genome sequence of Blautia luti DSM 14534T, isolated from human stool.</title>
        <authorList>
            <person name="Ortiz R."/>
            <person name="Melis-Arcos F."/>
            <person name="Covarrubias P."/>
            <person name="Cardenas J.P."/>
            <person name="Perez-Donoso J."/>
            <person name="Almonacid D."/>
        </authorList>
    </citation>
    <scope>NUCLEOTIDE SEQUENCE [LARGE SCALE GENOMIC DNA]</scope>
    <source>
        <strain evidence="3 4">DSM 14534</strain>
    </source>
</reference>
<proteinExistence type="predicted"/>
<evidence type="ECO:0000313" key="3">
    <source>
        <dbReference type="EMBL" id="MTD60580.1"/>
    </source>
</evidence>
<feature type="transmembrane region" description="Helical" evidence="2">
    <location>
        <begin position="88"/>
        <end position="108"/>
    </location>
</feature>
<keyword evidence="2" id="KW-0472">Membrane</keyword>
<evidence type="ECO:0000313" key="4">
    <source>
        <dbReference type="Proteomes" id="UP000437824"/>
    </source>
</evidence>
<keyword evidence="2" id="KW-1133">Transmembrane helix</keyword>
<accession>A0A844GIP9</accession>
<name>A0A844GIP9_9FIRM</name>